<organism evidence="6 8">
    <name type="scientific">Roseomonas mucosa</name>
    <dbReference type="NCBI Taxonomy" id="207340"/>
    <lineage>
        <taxon>Bacteria</taxon>
        <taxon>Pseudomonadati</taxon>
        <taxon>Pseudomonadota</taxon>
        <taxon>Alphaproteobacteria</taxon>
        <taxon>Acetobacterales</taxon>
        <taxon>Roseomonadaceae</taxon>
        <taxon>Roseomonas</taxon>
    </lineage>
</organism>
<dbReference type="GO" id="GO:0047547">
    <property type="term" value="F:2-methylcitrate dehydratase activity"/>
    <property type="evidence" value="ECO:0007669"/>
    <property type="project" value="UniProtKB-EC"/>
</dbReference>
<feature type="domain" description="MmgE/PrpD C-terminal" evidence="5">
    <location>
        <begin position="286"/>
        <end position="471"/>
    </location>
</feature>
<comment type="subunit">
    <text evidence="2">Monomer.</text>
</comment>
<dbReference type="PANTHER" id="PTHR16943">
    <property type="entry name" value="2-METHYLCITRATE DEHYDRATASE-RELATED"/>
    <property type="match status" value="1"/>
</dbReference>
<feature type="domain" description="MmgE/PrpD N-terminal" evidence="4">
    <location>
        <begin position="19"/>
        <end position="263"/>
    </location>
</feature>
<dbReference type="STRING" id="207340.APZ41_005145"/>
<reference evidence="6 8" key="1">
    <citation type="submission" date="2016-12" db="EMBL/GenBank/DDBJ databases">
        <title>Draft genome sequence of Roseomonas mucosa strain AU37, isolated from a peripheral intravenous catheter.</title>
        <authorList>
            <person name="Choudhury M.A."/>
            <person name="Sidjabat H.E."/>
            <person name="Wailan A.M."/>
            <person name="Zhang L."/>
            <person name="Marsh N.M."/>
            <person name="Rickard C.M."/>
            <person name="Davies M."/>
            <person name="Mcmillan D.J."/>
        </authorList>
    </citation>
    <scope>NUCLEOTIDE SEQUENCE [LARGE SCALE GENOMIC DNA]</scope>
    <source>
        <strain evidence="6 8">SAVE376</strain>
    </source>
</reference>
<dbReference type="Proteomes" id="UP000054844">
    <property type="component" value="Unassembled WGS sequence"/>
</dbReference>
<keyword evidence="8" id="KW-1185">Reference proteome</keyword>
<evidence type="ECO:0000256" key="3">
    <source>
        <dbReference type="ARBA" id="ARBA00023239"/>
    </source>
</evidence>
<dbReference type="Gene3D" id="1.10.4100.10">
    <property type="entry name" value="2-methylcitrate dehydratase PrpD"/>
    <property type="match status" value="1"/>
</dbReference>
<evidence type="ECO:0000313" key="6">
    <source>
        <dbReference type="EMBL" id="ONH84325.1"/>
    </source>
</evidence>
<dbReference type="RefSeq" id="WP_019462172.1">
    <property type="nucleotide sequence ID" value="NZ_AP031462.1"/>
</dbReference>
<dbReference type="InterPro" id="IPR045337">
    <property type="entry name" value="MmgE_PrpD_C"/>
</dbReference>
<evidence type="ECO:0000313" key="8">
    <source>
        <dbReference type="Proteomes" id="UP000054844"/>
    </source>
</evidence>
<dbReference type="InterPro" id="IPR005656">
    <property type="entry name" value="MmgE_PrpD"/>
</dbReference>
<evidence type="ECO:0000313" key="7">
    <source>
        <dbReference type="EMBL" id="SUE40029.1"/>
    </source>
</evidence>
<dbReference type="Gene3D" id="3.30.1330.120">
    <property type="entry name" value="2-methylcitrate dehydratase PrpD"/>
    <property type="match status" value="1"/>
</dbReference>
<dbReference type="InterPro" id="IPR042183">
    <property type="entry name" value="MmgE/PrpD_sf_1"/>
</dbReference>
<dbReference type="InterPro" id="IPR045336">
    <property type="entry name" value="MmgE_PrpD_N"/>
</dbReference>
<evidence type="ECO:0000256" key="2">
    <source>
        <dbReference type="ARBA" id="ARBA00011245"/>
    </source>
</evidence>
<dbReference type="EC" id="4.2.1.79" evidence="7"/>
<evidence type="ECO:0000313" key="9">
    <source>
        <dbReference type="Proteomes" id="UP000254919"/>
    </source>
</evidence>
<reference evidence="7 9" key="2">
    <citation type="submission" date="2018-06" db="EMBL/GenBank/DDBJ databases">
        <authorList>
            <consortium name="Pathogen Informatics"/>
            <person name="Doyle S."/>
        </authorList>
    </citation>
    <scope>NUCLEOTIDE SEQUENCE [LARGE SCALE GENOMIC DNA]</scope>
    <source>
        <strain evidence="7 9">NCTC13291</strain>
    </source>
</reference>
<dbReference type="Pfam" id="PF19305">
    <property type="entry name" value="MmgE_PrpD_C"/>
    <property type="match status" value="1"/>
</dbReference>
<protein>
    <submittedName>
        <fullName evidence="6">2-methylcitrate dehydratase</fullName>
        <ecNumber evidence="7">4.2.1.79</ecNumber>
    </submittedName>
</protein>
<evidence type="ECO:0000259" key="4">
    <source>
        <dbReference type="Pfam" id="PF03972"/>
    </source>
</evidence>
<dbReference type="PANTHER" id="PTHR16943:SF8">
    <property type="entry name" value="2-METHYLCITRATE DEHYDRATASE"/>
    <property type="match status" value="1"/>
</dbReference>
<name>A0A1S8DAD6_9PROT</name>
<comment type="similarity">
    <text evidence="1">Belongs to the PrpD family.</text>
</comment>
<accession>A0A1S8DAD6</accession>
<keyword evidence="3 7" id="KW-0456">Lyase</keyword>
<evidence type="ECO:0000259" key="5">
    <source>
        <dbReference type="Pfam" id="PF19305"/>
    </source>
</evidence>
<dbReference type="FunFam" id="1.10.4100.10:FF:000003">
    <property type="entry name" value="2-methylcitrate dehydratase 1"/>
    <property type="match status" value="1"/>
</dbReference>
<dbReference type="EMBL" id="UGVN01000001">
    <property type="protein sequence ID" value="SUE40029.1"/>
    <property type="molecule type" value="Genomic_DNA"/>
</dbReference>
<dbReference type="OrthoDB" id="9797528at2"/>
<dbReference type="EMBL" id="LLWF02000009">
    <property type="protein sequence ID" value="ONH84325.1"/>
    <property type="molecule type" value="Genomic_DNA"/>
</dbReference>
<proteinExistence type="inferred from homology"/>
<sequence>MQIHDVRVHPEADRLKREEQLAWKIAEVAADPVAVEAEVSEMIVNRIIDNASVAIAAINRHPVTTARTEALAHPRAGGATVFGLGPDVRVHAEWAAWANGTAVRELDYHDTFLAAEYSHPGDNIPPILAVAQQCGADGRALIRSLATGYEIQVDLVKAICLHKHKIDHVAHLGPSAAAGIGTLLGLDTATIYQAVQQALHVTTATRQSRKGEISSWKAFAPSHAGKLAVEAVDRAMLGEGAPSPIYEGEDSVIAWMLDGRDAHYRVPLPGRGEAKRAILDTYTKEHSAEYQSQALIDLAFRMGRQVQDWDDVDDILIETSHHTHYVIGTGANDPQKMDPEASRETLDHSIMYIVAVALQDGEWHHVRSYAPERARRPDTVRLWHRIRTVEDPKWTERYHAHDPAVKAFGGRITIRMKDGSEISDELAVANAHSLGATPWKRPDYIRKFRTLTEGILDNAEAERFLALVQRLPELRAEELAGLTVSLPQGKLARNEHRGIFGWPGGNG</sequence>
<gene>
    <name evidence="7" type="primary">prpD_1</name>
    <name evidence="6" type="ORF">APZ41_005145</name>
    <name evidence="7" type="ORF">NCTC13291_01640</name>
</gene>
<evidence type="ECO:0000256" key="1">
    <source>
        <dbReference type="ARBA" id="ARBA00006174"/>
    </source>
</evidence>
<dbReference type="Proteomes" id="UP000254919">
    <property type="component" value="Unassembled WGS sequence"/>
</dbReference>
<dbReference type="GeneID" id="99632690"/>
<dbReference type="AlphaFoldDB" id="A0A1S8DAD6"/>
<dbReference type="InterPro" id="IPR042188">
    <property type="entry name" value="MmgE/PrpD_sf_2"/>
</dbReference>
<dbReference type="InterPro" id="IPR036148">
    <property type="entry name" value="MmgE/PrpD_sf"/>
</dbReference>
<dbReference type="Pfam" id="PF03972">
    <property type="entry name" value="MmgE_PrpD_N"/>
    <property type="match status" value="1"/>
</dbReference>
<dbReference type="SUPFAM" id="SSF103378">
    <property type="entry name" value="2-methylcitrate dehydratase PrpD"/>
    <property type="match status" value="1"/>
</dbReference>